<name>A0AB34VB82_9GAMM</name>
<evidence type="ECO:0000259" key="1">
    <source>
        <dbReference type="Pfam" id="PF07883"/>
    </source>
</evidence>
<evidence type="ECO:0000313" key="2">
    <source>
        <dbReference type="EMBL" id="KTS94515.1"/>
    </source>
</evidence>
<dbReference type="InterPro" id="IPR014710">
    <property type="entry name" value="RmlC-like_jellyroll"/>
</dbReference>
<dbReference type="EMBL" id="LDSI01000027">
    <property type="protein sequence ID" value="KTS94515.1"/>
    <property type="molecule type" value="Genomic_DNA"/>
</dbReference>
<comment type="caution">
    <text evidence="2">The sequence shown here is derived from an EMBL/GenBank/DDBJ whole genome shotgun (WGS) entry which is preliminary data.</text>
</comment>
<dbReference type="Gene3D" id="2.60.120.10">
    <property type="entry name" value="Jelly Rolls"/>
    <property type="match status" value="1"/>
</dbReference>
<protein>
    <submittedName>
        <fullName evidence="2">Cupin</fullName>
    </submittedName>
</protein>
<dbReference type="InterPro" id="IPR011051">
    <property type="entry name" value="RmlC_Cupin_sf"/>
</dbReference>
<dbReference type="InterPro" id="IPR013096">
    <property type="entry name" value="Cupin_2"/>
</dbReference>
<sequence length="90" mass="10205">MTEHQFRTLLAEKGFAEPVIVEREAHSELDQHDHPFEAMALILEGDITLFTEDGVRTYQVGDIFHLQAGQPHRETFGAQGVRYLAGRKLS</sequence>
<accession>A0AB34VB82</accession>
<organism evidence="2 3">
    <name type="scientific">Pantoea stewartii</name>
    <dbReference type="NCBI Taxonomy" id="66269"/>
    <lineage>
        <taxon>Bacteria</taxon>
        <taxon>Pseudomonadati</taxon>
        <taxon>Pseudomonadota</taxon>
        <taxon>Gammaproteobacteria</taxon>
        <taxon>Enterobacterales</taxon>
        <taxon>Erwiniaceae</taxon>
        <taxon>Pantoea</taxon>
    </lineage>
</organism>
<proteinExistence type="predicted"/>
<dbReference type="RefSeq" id="WP_033737438.1">
    <property type="nucleotide sequence ID" value="NZ_CP049115.1"/>
</dbReference>
<reference evidence="2 3" key="1">
    <citation type="journal article" date="2016" name="Front. Microbiol.">
        <title>Genomic Resource of Rice Seed Associated Bacteria.</title>
        <authorList>
            <person name="Midha S."/>
            <person name="Bansal K."/>
            <person name="Sharma S."/>
            <person name="Kumar N."/>
            <person name="Patil P.P."/>
            <person name="Chaudhry V."/>
            <person name="Patil P.B."/>
        </authorList>
    </citation>
    <scope>NUCLEOTIDE SEQUENCE [LARGE SCALE GENOMIC DNA]</scope>
    <source>
        <strain evidence="2 3">RSA13</strain>
    </source>
</reference>
<dbReference type="Proteomes" id="UP000072520">
    <property type="component" value="Unassembled WGS sequence"/>
</dbReference>
<evidence type="ECO:0000313" key="3">
    <source>
        <dbReference type="Proteomes" id="UP000072520"/>
    </source>
</evidence>
<dbReference type="AlphaFoldDB" id="A0AB34VB82"/>
<feature type="domain" description="Cupin type-2" evidence="1">
    <location>
        <begin position="26"/>
        <end position="73"/>
    </location>
</feature>
<gene>
    <name evidence="2" type="ORF">RSA13_17585</name>
</gene>
<dbReference type="GeneID" id="61254454"/>
<dbReference type="Pfam" id="PF07883">
    <property type="entry name" value="Cupin_2"/>
    <property type="match status" value="1"/>
</dbReference>
<dbReference type="SUPFAM" id="SSF51182">
    <property type="entry name" value="RmlC-like cupins"/>
    <property type="match status" value="1"/>
</dbReference>